<accession>A0A6I1MPH8</accession>
<feature type="domain" description="DUF1540" evidence="1">
    <location>
        <begin position="4"/>
        <end position="42"/>
    </location>
</feature>
<organism evidence="2 3">
    <name type="scientific">Clostridium tarantellae</name>
    <dbReference type="NCBI Taxonomy" id="39493"/>
    <lineage>
        <taxon>Bacteria</taxon>
        <taxon>Bacillati</taxon>
        <taxon>Bacillota</taxon>
        <taxon>Clostridia</taxon>
        <taxon>Eubacteriales</taxon>
        <taxon>Clostridiaceae</taxon>
        <taxon>Clostridium</taxon>
    </lineage>
</organism>
<protein>
    <submittedName>
        <fullName evidence="2">DUF1540 domain-containing protein</fullName>
    </submittedName>
</protein>
<keyword evidence="3" id="KW-1185">Reference proteome</keyword>
<dbReference type="RefSeq" id="WP_152891389.1">
    <property type="nucleotide sequence ID" value="NZ_WHJC01000287.1"/>
</dbReference>
<reference evidence="2 3" key="1">
    <citation type="submission" date="2019-10" db="EMBL/GenBank/DDBJ databases">
        <title>The Genome Sequence of Clostridium tarantellae Isolated from Fish Brain.</title>
        <authorList>
            <person name="Bano L."/>
            <person name="Kiel M."/>
            <person name="Sales G."/>
            <person name="Doxey A.C."/>
            <person name="Mansfield M.J."/>
            <person name="Schiavone M."/>
            <person name="Rossetto O."/>
            <person name="Pirazzini M."/>
            <person name="Dobrindt U."/>
            <person name="Montecucco C."/>
        </authorList>
    </citation>
    <scope>NUCLEOTIDE SEQUENCE [LARGE SCALE GENOMIC DNA]</scope>
    <source>
        <strain evidence="2 3">DSM 3997</strain>
    </source>
</reference>
<proteinExistence type="predicted"/>
<dbReference type="Pfam" id="PF07561">
    <property type="entry name" value="DUF1540"/>
    <property type="match status" value="2"/>
</dbReference>
<evidence type="ECO:0000313" key="2">
    <source>
        <dbReference type="EMBL" id="MPQ44703.1"/>
    </source>
</evidence>
<sequence>MQKINCTINTCSHNNSGICYANRVDIGGFGAKTDCNTCCGSFLSQNIYGNLTNNTNDSSHCTALVCKVNTCTYNDNSLCNLPSITVTGHNPIAYTETNCSSFNFKK</sequence>
<dbReference type="OrthoDB" id="9792226at2"/>
<gene>
    <name evidence="2" type="ORF">GBZ86_13250</name>
</gene>
<comment type="caution">
    <text evidence="2">The sequence shown here is derived from an EMBL/GenBank/DDBJ whole genome shotgun (WGS) entry which is preliminary data.</text>
</comment>
<evidence type="ECO:0000259" key="1">
    <source>
        <dbReference type="Pfam" id="PF07561"/>
    </source>
</evidence>
<dbReference type="AlphaFoldDB" id="A0A6I1MPH8"/>
<dbReference type="EMBL" id="WHJC01000287">
    <property type="protein sequence ID" value="MPQ44703.1"/>
    <property type="molecule type" value="Genomic_DNA"/>
</dbReference>
<feature type="domain" description="DUF1540" evidence="1">
    <location>
        <begin position="66"/>
        <end position="102"/>
    </location>
</feature>
<dbReference type="InterPro" id="IPR011437">
    <property type="entry name" value="DUF1540"/>
</dbReference>
<evidence type="ECO:0000313" key="3">
    <source>
        <dbReference type="Proteomes" id="UP000430345"/>
    </source>
</evidence>
<name>A0A6I1MPH8_9CLOT</name>
<dbReference type="Proteomes" id="UP000430345">
    <property type="component" value="Unassembled WGS sequence"/>
</dbReference>